<proteinExistence type="inferred from homology"/>
<dbReference type="GO" id="GO:0051301">
    <property type="term" value="P:cell division"/>
    <property type="evidence" value="ECO:0007669"/>
    <property type="project" value="InterPro"/>
</dbReference>
<evidence type="ECO:0000256" key="1">
    <source>
        <dbReference type="SAM" id="Coils"/>
    </source>
</evidence>
<sequence>MTGRPFSPRQAVRLPRVALLGAALAMAAAGCAPSGYYRSTSSSLDSLLSLQAQQQRKIAALEQEISATREQVQASRASSDTRLSELNGRMDMLQGKLEESGLRFTQLAQKVEAVKRMAADSARTTRDSTSAVMDPDEAFRAASSDYAAGRYPLARSALTEYLNRYPDTEVSDDAQYLIGESAYNTGDFRGAIEAYRKVVENYQQGDMVPKALLKAGMASARIKDYPASKRYYQLVIQRYPKSDEARLARERLLEAKKVQ</sequence>
<evidence type="ECO:0000313" key="4">
    <source>
        <dbReference type="Proteomes" id="UP000316292"/>
    </source>
</evidence>
<evidence type="ECO:0000313" key="3">
    <source>
        <dbReference type="EMBL" id="TMQ47751.1"/>
    </source>
</evidence>
<name>A0A538S8R1_UNCEI</name>
<dbReference type="SUPFAM" id="SSF48452">
    <property type="entry name" value="TPR-like"/>
    <property type="match status" value="1"/>
</dbReference>
<dbReference type="InterPro" id="IPR034706">
    <property type="entry name" value="CpoB"/>
</dbReference>
<feature type="coiled-coil region" evidence="1">
    <location>
        <begin position="44"/>
        <end position="78"/>
    </location>
</feature>
<dbReference type="Pfam" id="PF13432">
    <property type="entry name" value="TPR_16"/>
    <property type="match status" value="1"/>
</dbReference>
<organism evidence="3 4">
    <name type="scientific">Eiseniibacteriota bacterium</name>
    <dbReference type="NCBI Taxonomy" id="2212470"/>
    <lineage>
        <taxon>Bacteria</taxon>
        <taxon>Candidatus Eiseniibacteriota</taxon>
    </lineage>
</organism>
<reference evidence="3 4" key="1">
    <citation type="journal article" date="2019" name="Nat. Microbiol.">
        <title>Mediterranean grassland soil C-N compound turnover is dependent on rainfall and depth, and is mediated by genomically divergent microorganisms.</title>
        <authorList>
            <person name="Diamond S."/>
            <person name="Andeer P.F."/>
            <person name="Li Z."/>
            <person name="Crits-Christoph A."/>
            <person name="Burstein D."/>
            <person name="Anantharaman K."/>
            <person name="Lane K.R."/>
            <person name="Thomas B.C."/>
            <person name="Pan C."/>
            <person name="Northen T.R."/>
            <person name="Banfield J.F."/>
        </authorList>
    </citation>
    <scope>NUCLEOTIDE SEQUENCE [LARGE SCALE GENOMIC DNA]</scope>
    <source>
        <strain evidence="3">WS_1</strain>
    </source>
</reference>
<comment type="caution">
    <text evidence="3">The sequence shown here is derived from an EMBL/GenBank/DDBJ whole genome shotgun (WGS) entry which is preliminary data.</text>
</comment>
<feature type="chain" id="PRO_5021752806" evidence="2">
    <location>
        <begin position="28"/>
        <end position="259"/>
    </location>
</feature>
<dbReference type="InterPro" id="IPR011990">
    <property type="entry name" value="TPR-like_helical_dom_sf"/>
</dbReference>
<dbReference type="InterPro" id="IPR019734">
    <property type="entry name" value="TPR_rpt"/>
</dbReference>
<keyword evidence="2" id="KW-0732">Signal</keyword>
<dbReference type="Proteomes" id="UP000316292">
    <property type="component" value="Unassembled WGS sequence"/>
</dbReference>
<dbReference type="PROSITE" id="PS51257">
    <property type="entry name" value="PROKAR_LIPOPROTEIN"/>
    <property type="match status" value="1"/>
</dbReference>
<keyword evidence="1" id="KW-0175">Coiled coil</keyword>
<dbReference type="NCBIfam" id="TIGR02795">
    <property type="entry name" value="tol_pal_ybgF"/>
    <property type="match status" value="1"/>
</dbReference>
<protein>
    <submittedName>
        <fullName evidence="3">Tol-pal system protein YbgF</fullName>
    </submittedName>
</protein>
<dbReference type="AlphaFoldDB" id="A0A538S8R1"/>
<dbReference type="InterPro" id="IPR014162">
    <property type="entry name" value="CpoB_C"/>
</dbReference>
<evidence type="ECO:0000256" key="2">
    <source>
        <dbReference type="SAM" id="SignalP"/>
    </source>
</evidence>
<feature type="signal peptide" evidence="2">
    <location>
        <begin position="1"/>
        <end position="27"/>
    </location>
</feature>
<dbReference type="SMART" id="SM00028">
    <property type="entry name" value="TPR"/>
    <property type="match status" value="2"/>
</dbReference>
<dbReference type="Pfam" id="PF13174">
    <property type="entry name" value="TPR_6"/>
    <property type="match status" value="1"/>
</dbReference>
<accession>A0A538S8R1</accession>
<dbReference type="HAMAP" id="MF_02066">
    <property type="entry name" value="CpoB"/>
    <property type="match status" value="1"/>
</dbReference>
<dbReference type="Gene3D" id="1.25.40.10">
    <property type="entry name" value="Tetratricopeptide repeat domain"/>
    <property type="match status" value="1"/>
</dbReference>
<gene>
    <name evidence="3" type="primary">ybgF</name>
    <name evidence="3" type="ORF">E6K71_09085</name>
</gene>
<dbReference type="EMBL" id="VBOR01000098">
    <property type="protein sequence ID" value="TMQ47751.1"/>
    <property type="molecule type" value="Genomic_DNA"/>
</dbReference>